<feature type="transmembrane region" description="Helical" evidence="1">
    <location>
        <begin position="120"/>
        <end position="140"/>
    </location>
</feature>
<keyword evidence="1" id="KW-1133">Transmembrane helix</keyword>
<proteinExistence type="predicted"/>
<reference evidence="2 3" key="2">
    <citation type="journal article" date="2019" name="G3 (Bethesda)">
        <title>Hybrid Assembly of the Genome of the Entomopathogenic Nematode Steinernema carpocapsae Identifies the X-Chromosome.</title>
        <authorList>
            <person name="Serra L."/>
            <person name="Macchietto M."/>
            <person name="Macias-Munoz A."/>
            <person name="McGill C.J."/>
            <person name="Rodriguez I.M."/>
            <person name="Rodriguez B."/>
            <person name="Murad R."/>
            <person name="Mortazavi A."/>
        </authorList>
    </citation>
    <scope>NUCLEOTIDE SEQUENCE [LARGE SCALE GENOMIC DNA]</scope>
    <source>
        <strain evidence="2 3">ALL</strain>
    </source>
</reference>
<dbReference type="EMBL" id="AZBU02000011">
    <property type="protein sequence ID" value="TKR60751.1"/>
    <property type="molecule type" value="Genomic_DNA"/>
</dbReference>
<comment type="caution">
    <text evidence="2">The sequence shown here is derived from an EMBL/GenBank/DDBJ whole genome shotgun (WGS) entry which is preliminary data.</text>
</comment>
<evidence type="ECO:0000313" key="2">
    <source>
        <dbReference type="EMBL" id="TKR60751.1"/>
    </source>
</evidence>
<protein>
    <submittedName>
        <fullName evidence="2">Uncharacterized protein</fullName>
    </submittedName>
</protein>
<name>A0A4U5LX05_STECR</name>
<accession>A0A4U5LX05</accession>
<keyword evidence="1" id="KW-0472">Membrane</keyword>
<dbReference type="AlphaFoldDB" id="A0A4U5LX05"/>
<reference evidence="2 3" key="1">
    <citation type="journal article" date="2015" name="Genome Biol.">
        <title>Comparative genomics of Steinernema reveals deeply conserved gene regulatory networks.</title>
        <authorList>
            <person name="Dillman A.R."/>
            <person name="Macchietto M."/>
            <person name="Porter C.F."/>
            <person name="Rogers A."/>
            <person name="Williams B."/>
            <person name="Antoshechkin I."/>
            <person name="Lee M.M."/>
            <person name="Goodwin Z."/>
            <person name="Lu X."/>
            <person name="Lewis E.E."/>
            <person name="Goodrich-Blair H."/>
            <person name="Stock S.P."/>
            <person name="Adams B.J."/>
            <person name="Sternberg P.W."/>
            <person name="Mortazavi A."/>
        </authorList>
    </citation>
    <scope>NUCLEOTIDE SEQUENCE [LARGE SCALE GENOMIC DNA]</scope>
    <source>
        <strain evidence="2 3">ALL</strain>
    </source>
</reference>
<organism evidence="2 3">
    <name type="scientific">Steinernema carpocapsae</name>
    <name type="common">Entomopathogenic nematode</name>
    <dbReference type="NCBI Taxonomy" id="34508"/>
    <lineage>
        <taxon>Eukaryota</taxon>
        <taxon>Metazoa</taxon>
        <taxon>Ecdysozoa</taxon>
        <taxon>Nematoda</taxon>
        <taxon>Chromadorea</taxon>
        <taxon>Rhabditida</taxon>
        <taxon>Tylenchina</taxon>
        <taxon>Panagrolaimomorpha</taxon>
        <taxon>Strongyloidoidea</taxon>
        <taxon>Steinernematidae</taxon>
        <taxon>Steinernema</taxon>
    </lineage>
</organism>
<dbReference type="Proteomes" id="UP000298663">
    <property type="component" value="Unassembled WGS sequence"/>
</dbReference>
<sequence>MVYLDSVASSRSDSRTLVMRQRIEAVLREVDPEREEEFRGVPWSYSAPVRFSNSFFFKDFLFSRTLAELPPTALRGLPLPVGAPASRRKPHLRLRRGDSRTEVRLGAEAPELPPPVKCTYVLPIYLFCLFTVSVYCFLLLPQQNLYKTSD</sequence>
<evidence type="ECO:0000256" key="1">
    <source>
        <dbReference type="SAM" id="Phobius"/>
    </source>
</evidence>
<keyword evidence="1" id="KW-0812">Transmembrane</keyword>
<keyword evidence="3" id="KW-1185">Reference proteome</keyword>
<evidence type="ECO:0000313" key="3">
    <source>
        <dbReference type="Proteomes" id="UP000298663"/>
    </source>
</evidence>
<gene>
    <name evidence="2" type="ORF">L596_027948</name>
</gene>